<evidence type="ECO:0000256" key="3">
    <source>
        <dbReference type="ARBA" id="ARBA00022723"/>
    </source>
</evidence>
<sequence length="124" mass="13409">MAQAQAPDDGGDDAAVEQCPICMQELVANNRGSVKRLPGCLHSFHESCILQWFCMATTCPCCRHDLATYIRRVYGVITPPASSSETAAPFNMRQQEMPAGVSYSPVGPLTPVHDGPLFQRLGSV</sequence>
<dbReference type="PROSITE" id="PS50089">
    <property type="entry name" value="ZF_RING_2"/>
    <property type="match status" value="1"/>
</dbReference>
<comment type="catalytic activity">
    <reaction evidence="1">
        <text>S-ubiquitinyl-[E2 ubiquitin-conjugating enzyme]-L-cysteine + [acceptor protein]-L-lysine = [E2 ubiquitin-conjugating enzyme]-L-cysteine + N(6)-ubiquitinyl-[acceptor protein]-L-lysine.</text>
        <dbReference type="EC" id="2.3.2.27"/>
    </reaction>
</comment>
<dbReference type="SUPFAM" id="SSF57850">
    <property type="entry name" value="RING/U-box"/>
    <property type="match status" value="1"/>
</dbReference>
<evidence type="ECO:0000313" key="8">
    <source>
        <dbReference type="EnsemblPlants" id="EMT07401"/>
    </source>
</evidence>
<dbReference type="Gene3D" id="3.30.40.10">
    <property type="entry name" value="Zinc/RING finger domain, C3HC4 (zinc finger)"/>
    <property type="match status" value="1"/>
</dbReference>
<dbReference type="EC" id="2.3.2.27" evidence="2"/>
<dbReference type="PANTHER" id="PTHR14155">
    <property type="entry name" value="RING FINGER DOMAIN-CONTAINING"/>
    <property type="match status" value="1"/>
</dbReference>
<dbReference type="PANTHER" id="PTHR14155:SF627">
    <property type="entry name" value="OS06G0192800 PROTEIN"/>
    <property type="match status" value="1"/>
</dbReference>
<evidence type="ECO:0000256" key="6">
    <source>
        <dbReference type="ARBA" id="ARBA00024209"/>
    </source>
</evidence>
<comment type="similarity">
    <text evidence="6">Belongs to the RING-type zinc finger family. ATL subfamily.</text>
</comment>
<dbReference type="EnsemblPlants" id="EMT07401">
    <property type="protein sequence ID" value="EMT07401"/>
    <property type="gene ID" value="F775_33251"/>
</dbReference>
<evidence type="ECO:0000256" key="1">
    <source>
        <dbReference type="ARBA" id="ARBA00000900"/>
    </source>
</evidence>
<name>M8B085_AEGTA</name>
<evidence type="ECO:0000256" key="2">
    <source>
        <dbReference type="ARBA" id="ARBA00012483"/>
    </source>
</evidence>
<feature type="domain" description="RING-type" evidence="7">
    <location>
        <begin position="19"/>
        <end position="63"/>
    </location>
</feature>
<keyword evidence="3" id="KW-0479">Metal-binding</keyword>
<dbReference type="GO" id="GO:0008270">
    <property type="term" value="F:zinc ion binding"/>
    <property type="evidence" value="ECO:0007669"/>
    <property type="project" value="UniProtKB-KW"/>
</dbReference>
<keyword evidence="5" id="KW-0862">Zinc</keyword>
<dbReference type="AlphaFoldDB" id="M8B085"/>
<dbReference type="SMART" id="SM00184">
    <property type="entry name" value="RING"/>
    <property type="match status" value="1"/>
</dbReference>
<evidence type="ECO:0000259" key="7">
    <source>
        <dbReference type="PROSITE" id="PS50089"/>
    </source>
</evidence>
<dbReference type="InterPro" id="IPR013083">
    <property type="entry name" value="Znf_RING/FYVE/PHD"/>
</dbReference>
<dbReference type="Pfam" id="PF13639">
    <property type="entry name" value="zf-RING_2"/>
    <property type="match status" value="1"/>
</dbReference>
<dbReference type="InterPro" id="IPR001841">
    <property type="entry name" value="Znf_RING"/>
</dbReference>
<keyword evidence="4" id="KW-0863">Zinc-finger</keyword>
<evidence type="ECO:0000256" key="5">
    <source>
        <dbReference type="ARBA" id="ARBA00022833"/>
    </source>
</evidence>
<protein>
    <recommendedName>
        <fullName evidence="2">RING-type E3 ubiquitin transferase</fullName>
        <ecNumber evidence="2">2.3.2.27</ecNumber>
    </recommendedName>
</protein>
<organism evidence="8">
    <name type="scientific">Aegilops tauschii</name>
    <name type="common">Tausch's goatgrass</name>
    <name type="synonym">Aegilops squarrosa</name>
    <dbReference type="NCBI Taxonomy" id="37682"/>
    <lineage>
        <taxon>Eukaryota</taxon>
        <taxon>Viridiplantae</taxon>
        <taxon>Streptophyta</taxon>
        <taxon>Embryophyta</taxon>
        <taxon>Tracheophyta</taxon>
        <taxon>Spermatophyta</taxon>
        <taxon>Magnoliopsida</taxon>
        <taxon>Liliopsida</taxon>
        <taxon>Poales</taxon>
        <taxon>Poaceae</taxon>
        <taxon>BOP clade</taxon>
        <taxon>Pooideae</taxon>
        <taxon>Triticodae</taxon>
        <taxon>Triticeae</taxon>
        <taxon>Triticinae</taxon>
        <taxon>Aegilops</taxon>
    </lineage>
</organism>
<dbReference type="GO" id="GO:0061630">
    <property type="term" value="F:ubiquitin protein ligase activity"/>
    <property type="evidence" value="ECO:0007669"/>
    <property type="project" value="UniProtKB-EC"/>
</dbReference>
<reference evidence="8" key="1">
    <citation type="submission" date="2015-06" db="UniProtKB">
        <authorList>
            <consortium name="EnsemblPlants"/>
        </authorList>
    </citation>
    <scope>IDENTIFICATION</scope>
</reference>
<proteinExistence type="inferred from homology"/>
<evidence type="ECO:0000256" key="4">
    <source>
        <dbReference type="ARBA" id="ARBA00022771"/>
    </source>
</evidence>
<accession>M8B085</accession>
<dbReference type="InterPro" id="IPR053238">
    <property type="entry name" value="RING-H2_zinc_finger"/>
</dbReference>